<evidence type="ECO:0000259" key="6">
    <source>
        <dbReference type="Pfam" id="PF22740"/>
    </source>
</evidence>
<name>A0A6L8W5F9_9PROT</name>
<dbReference type="GO" id="GO:0005525">
    <property type="term" value="F:GTP binding"/>
    <property type="evidence" value="ECO:0007669"/>
    <property type="project" value="UniProtKB-UniRule"/>
</dbReference>
<evidence type="ECO:0000313" key="8">
    <source>
        <dbReference type="Proteomes" id="UP000476030"/>
    </source>
</evidence>
<evidence type="ECO:0000256" key="3">
    <source>
        <dbReference type="ARBA" id="ARBA00023134"/>
    </source>
</evidence>
<dbReference type="EMBL" id="WTUW01000001">
    <property type="protein sequence ID" value="MZR29732.1"/>
    <property type="molecule type" value="Genomic_DNA"/>
</dbReference>
<dbReference type="InterPro" id="IPR053930">
    <property type="entry name" value="RapZ-like_N"/>
</dbReference>
<evidence type="ECO:0000256" key="2">
    <source>
        <dbReference type="ARBA" id="ARBA00022840"/>
    </source>
</evidence>
<organism evidence="7 8">
    <name type="scientific">Sneathiella litorea</name>
    <dbReference type="NCBI Taxonomy" id="2606216"/>
    <lineage>
        <taxon>Bacteria</taxon>
        <taxon>Pseudomonadati</taxon>
        <taxon>Pseudomonadota</taxon>
        <taxon>Alphaproteobacteria</taxon>
        <taxon>Sneathiellales</taxon>
        <taxon>Sneathiellaceae</taxon>
        <taxon>Sneathiella</taxon>
    </lineage>
</organism>
<feature type="domain" description="RapZ C-terminal" evidence="6">
    <location>
        <begin position="174"/>
        <end position="292"/>
    </location>
</feature>
<reference evidence="7 8" key="1">
    <citation type="submission" date="2019-12" db="EMBL/GenBank/DDBJ databases">
        <title>Snethiella sp. nov. sp. isolated from sea sand.</title>
        <authorList>
            <person name="Kim J."/>
            <person name="Jeong S.E."/>
            <person name="Jung H.S."/>
            <person name="Jeon C.O."/>
        </authorList>
    </citation>
    <scope>NUCLEOTIDE SEQUENCE [LARGE SCALE GENOMIC DNA]</scope>
    <source>
        <strain evidence="7 8">DP05</strain>
    </source>
</reference>
<keyword evidence="3 4" id="KW-0342">GTP-binding</keyword>
<dbReference type="Proteomes" id="UP000476030">
    <property type="component" value="Unassembled WGS sequence"/>
</dbReference>
<dbReference type="SUPFAM" id="SSF52540">
    <property type="entry name" value="P-loop containing nucleoside triphosphate hydrolases"/>
    <property type="match status" value="1"/>
</dbReference>
<accession>A0A6L8W5F9</accession>
<dbReference type="AlphaFoldDB" id="A0A6L8W5F9"/>
<dbReference type="PIRSF" id="PIRSF005052">
    <property type="entry name" value="P-loopkin"/>
    <property type="match status" value="1"/>
</dbReference>
<keyword evidence="8" id="KW-1185">Reference proteome</keyword>
<evidence type="ECO:0000256" key="4">
    <source>
        <dbReference type="HAMAP-Rule" id="MF_00636"/>
    </source>
</evidence>
<dbReference type="InterPro" id="IPR005337">
    <property type="entry name" value="RapZ-like"/>
</dbReference>
<dbReference type="GO" id="GO:0005524">
    <property type="term" value="F:ATP binding"/>
    <property type="evidence" value="ECO:0007669"/>
    <property type="project" value="UniProtKB-UniRule"/>
</dbReference>
<dbReference type="PANTHER" id="PTHR30448:SF0">
    <property type="entry name" value="RNASE ADAPTER PROTEIN RAPZ"/>
    <property type="match status" value="1"/>
</dbReference>
<feature type="binding site" evidence="4">
    <location>
        <begin position="19"/>
        <end position="26"/>
    </location>
    <ligand>
        <name>ATP</name>
        <dbReference type="ChEBI" id="CHEBI:30616"/>
    </ligand>
</feature>
<proteinExistence type="inferred from homology"/>
<dbReference type="Pfam" id="PF22740">
    <property type="entry name" value="PapZ_C"/>
    <property type="match status" value="1"/>
</dbReference>
<dbReference type="RefSeq" id="WP_161314210.1">
    <property type="nucleotide sequence ID" value="NZ_WTUW01000001.1"/>
</dbReference>
<keyword evidence="2 4" id="KW-0067">ATP-binding</keyword>
<dbReference type="NCBIfam" id="NF003828">
    <property type="entry name" value="PRK05416.1"/>
    <property type="match status" value="1"/>
</dbReference>
<gene>
    <name evidence="7" type="primary">rapZ</name>
    <name evidence="7" type="ORF">GQE98_03695</name>
</gene>
<dbReference type="InterPro" id="IPR027417">
    <property type="entry name" value="P-loop_NTPase"/>
</dbReference>
<dbReference type="InterPro" id="IPR053931">
    <property type="entry name" value="RapZ_C"/>
</dbReference>
<dbReference type="HAMAP" id="MF_00636">
    <property type="entry name" value="RapZ_like"/>
    <property type="match status" value="1"/>
</dbReference>
<evidence type="ECO:0000259" key="5">
    <source>
        <dbReference type="Pfam" id="PF03668"/>
    </source>
</evidence>
<dbReference type="Pfam" id="PF03668">
    <property type="entry name" value="RapZ-like_N"/>
    <property type="match status" value="1"/>
</dbReference>
<keyword evidence="1 4" id="KW-0547">Nucleotide-binding</keyword>
<sequence>MSDMDPAQLTPNQVVIVSGLSGAGKSTALRQFEDMGWEVADNIPLSLLMSMVEEAGEGGGANLAIGIDLRTRGFSIEQVLGVIKELRANGCDPVRLLFMDCDEAVLQRRFTETRRRHPLATDRPVGDGIRLEKQRLAGLKNAADLRIDSTNLSQPELRRILTGHYSLQRASRLSVTVMSFSYVNGIPREADLMFDVRFLQNPFYDSRLRPMTGQDPDVAAFIAGDPAFNDFMAQVEKLLLLLLPRYVEEGKSYLTIAFGCTGGRHRSVCVTEKIHDLVVKSGYFANLVHRDLVETSLTTK</sequence>
<feature type="domain" description="RapZ-like N-terminal" evidence="5">
    <location>
        <begin position="13"/>
        <end position="164"/>
    </location>
</feature>
<feature type="binding site" evidence="4">
    <location>
        <begin position="68"/>
        <end position="71"/>
    </location>
    <ligand>
        <name>GTP</name>
        <dbReference type="ChEBI" id="CHEBI:37565"/>
    </ligand>
</feature>
<dbReference type="PANTHER" id="PTHR30448">
    <property type="entry name" value="RNASE ADAPTER PROTEIN RAPZ"/>
    <property type="match status" value="1"/>
</dbReference>
<evidence type="ECO:0000313" key="7">
    <source>
        <dbReference type="EMBL" id="MZR29732.1"/>
    </source>
</evidence>
<protein>
    <submittedName>
        <fullName evidence="7">RNase adapter RapZ</fullName>
    </submittedName>
</protein>
<comment type="caution">
    <text evidence="7">The sequence shown here is derived from an EMBL/GenBank/DDBJ whole genome shotgun (WGS) entry which is preliminary data.</text>
</comment>
<evidence type="ECO:0000256" key="1">
    <source>
        <dbReference type="ARBA" id="ARBA00022741"/>
    </source>
</evidence>